<comment type="caution">
    <text evidence="2">The sequence shown here is derived from an EMBL/GenBank/DDBJ whole genome shotgun (WGS) entry which is preliminary data.</text>
</comment>
<dbReference type="InterPro" id="IPR024072">
    <property type="entry name" value="DHFR-like_dom_sf"/>
</dbReference>
<organism evidence="2 3">
    <name type="scientific">Nocardia speluncae</name>
    <dbReference type="NCBI Taxonomy" id="419477"/>
    <lineage>
        <taxon>Bacteria</taxon>
        <taxon>Bacillati</taxon>
        <taxon>Actinomycetota</taxon>
        <taxon>Actinomycetes</taxon>
        <taxon>Mycobacteriales</taxon>
        <taxon>Nocardiaceae</taxon>
        <taxon>Nocardia</taxon>
    </lineage>
</organism>
<evidence type="ECO:0000313" key="3">
    <source>
        <dbReference type="Proteomes" id="UP000565715"/>
    </source>
</evidence>
<dbReference type="InterPro" id="IPR050765">
    <property type="entry name" value="Riboflavin_Biosynth_HTPR"/>
</dbReference>
<dbReference type="SUPFAM" id="SSF53597">
    <property type="entry name" value="Dihydrofolate reductase-like"/>
    <property type="match status" value="1"/>
</dbReference>
<dbReference type="EMBL" id="JAAXOO010000002">
    <property type="protein sequence ID" value="NKY33593.1"/>
    <property type="molecule type" value="Genomic_DNA"/>
</dbReference>
<evidence type="ECO:0000259" key="1">
    <source>
        <dbReference type="Pfam" id="PF01872"/>
    </source>
</evidence>
<dbReference type="PANTHER" id="PTHR38011">
    <property type="entry name" value="DIHYDROFOLATE REDUCTASE FAMILY PROTEIN (AFU_ORTHOLOGUE AFUA_8G06820)"/>
    <property type="match status" value="1"/>
</dbReference>
<evidence type="ECO:0000313" key="2">
    <source>
        <dbReference type="EMBL" id="NKY33593.1"/>
    </source>
</evidence>
<gene>
    <name evidence="2" type="ORF">HGA13_10970</name>
</gene>
<accession>A0A846XG63</accession>
<dbReference type="GO" id="GO:0009231">
    <property type="term" value="P:riboflavin biosynthetic process"/>
    <property type="evidence" value="ECO:0007669"/>
    <property type="project" value="InterPro"/>
</dbReference>
<dbReference type="Proteomes" id="UP000565715">
    <property type="component" value="Unassembled WGS sequence"/>
</dbReference>
<protein>
    <submittedName>
        <fullName evidence="2">Dihydrofolate reductase</fullName>
    </submittedName>
</protein>
<dbReference type="GO" id="GO:0008703">
    <property type="term" value="F:5-amino-6-(5-phosphoribosylamino)uracil reductase activity"/>
    <property type="evidence" value="ECO:0007669"/>
    <property type="project" value="InterPro"/>
</dbReference>
<reference evidence="2 3" key="1">
    <citation type="submission" date="2020-04" db="EMBL/GenBank/DDBJ databases">
        <title>MicrobeNet Type strains.</title>
        <authorList>
            <person name="Nicholson A.C."/>
        </authorList>
    </citation>
    <scope>NUCLEOTIDE SEQUENCE [LARGE SCALE GENOMIC DNA]</scope>
    <source>
        <strain evidence="2 3">DSM 45078</strain>
    </source>
</reference>
<name>A0A846XG63_9NOCA</name>
<dbReference type="PANTHER" id="PTHR38011:SF11">
    <property type="entry name" value="2,5-DIAMINO-6-RIBOSYLAMINO-4(3H)-PYRIMIDINONE 5'-PHOSPHATE REDUCTASE"/>
    <property type="match status" value="1"/>
</dbReference>
<dbReference type="InterPro" id="IPR002734">
    <property type="entry name" value="RibDG_C"/>
</dbReference>
<dbReference type="AlphaFoldDB" id="A0A846XG63"/>
<keyword evidence="3" id="KW-1185">Reference proteome</keyword>
<feature type="domain" description="Bacterial bifunctional deaminase-reductase C-terminal" evidence="1">
    <location>
        <begin position="5"/>
        <end position="191"/>
    </location>
</feature>
<dbReference type="Gene3D" id="3.40.430.10">
    <property type="entry name" value="Dihydrofolate Reductase, subunit A"/>
    <property type="match status" value="1"/>
</dbReference>
<dbReference type="RefSeq" id="WP_068047547.1">
    <property type="nucleotide sequence ID" value="NZ_JAAXOO010000002.1"/>
</dbReference>
<proteinExistence type="predicted"/>
<dbReference type="Pfam" id="PF01872">
    <property type="entry name" value="RibD_C"/>
    <property type="match status" value="1"/>
</dbReference>
<sequence length="196" mass="21810">MPAEVFLHIAVSLDGYIERADHDIDWAFADDEWETYINDVLASIGGMIFGRTAHEKLSEYWPNAGTGGGDRAQAPRQSVTTQHLEAVRMMNELPKYVVSDGRYQSTWANSHILDGELATEIARLKREHDRDLALFAGARVAQSFMKLGLIDSYRLVVNPVVLGTGTALFARGLPEIRLKLDDVKQFQSGALVLTYS</sequence>